<dbReference type="AlphaFoldDB" id="A0A327ZRU2"/>
<proteinExistence type="predicted"/>
<keyword evidence="5" id="KW-1185">Reference proteome</keyword>
<keyword evidence="1 4" id="KW-0808">Transferase</keyword>
<sequence>MIRACTINDKSALQEIAYQTFNETFRAQNKKENIDNYLKTAFTDEKIERELLNPESFFYFIYFGQQLAGYLKLNIKGSQTEAYNDDDMEIERIYILKQFQKHGLGKQLYQHALTKAASLSCKRIWLGVWEKNINAIEFYKKMGFEKVDQHAFYMGDEKQIDYIMIKNL</sequence>
<organism evidence="4 5">
    <name type="scientific">Macrococcus epidermidis</name>
    <dbReference type="NCBI Taxonomy" id="1902580"/>
    <lineage>
        <taxon>Bacteria</taxon>
        <taxon>Bacillati</taxon>
        <taxon>Bacillota</taxon>
        <taxon>Bacilli</taxon>
        <taxon>Bacillales</taxon>
        <taxon>Staphylococcaceae</taxon>
        <taxon>Macrococcus</taxon>
    </lineage>
</organism>
<dbReference type="RefSeq" id="WP_111715691.1">
    <property type="nucleotide sequence ID" value="NZ_JBHSSR010000004.1"/>
</dbReference>
<dbReference type="PANTHER" id="PTHR43420:SF47">
    <property type="entry name" value="N-ACETYLTRANSFERASE DOMAIN-CONTAINING PROTEIN"/>
    <property type="match status" value="1"/>
</dbReference>
<dbReference type="InterPro" id="IPR016181">
    <property type="entry name" value="Acyl_CoA_acyltransferase"/>
</dbReference>
<dbReference type="InterPro" id="IPR000182">
    <property type="entry name" value="GNAT_dom"/>
</dbReference>
<dbReference type="PANTHER" id="PTHR43420">
    <property type="entry name" value="ACETYLTRANSFERASE"/>
    <property type="match status" value="1"/>
</dbReference>
<feature type="domain" description="N-acetyltransferase" evidence="3">
    <location>
        <begin position="1"/>
        <end position="168"/>
    </location>
</feature>
<evidence type="ECO:0000313" key="5">
    <source>
        <dbReference type="Proteomes" id="UP000249808"/>
    </source>
</evidence>
<evidence type="ECO:0000256" key="2">
    <source>
        <dbReference type="ARBA" id="ARBA00023315"/>
    </source>
</evidence>
<accession>A0A327ZRU2</accession>
<dbReference type="GO" id="GO:0016747">
    <property type="term" value="F:acyltransferase activity, transferring groups other than amino-acyl groups"/>
    <property type="evidence" value="ECO:0007669"/>
    <property type="project" value="InterPro"/>
</dbReference>
<dbReference type="PROSITE" id="PS51186">
    <property type="entry name" value="GNAT"/>
    <property type="match status" value="1"/>
</dbReference>
<evidence type="ECO:0000259" key="3">
    <source>
        <dbReference type="PROSITE" id="PS51186"/>
    </source>
</evidence>
<dbReference type="Proteomes" id="UP000249808">
    <property type="component" value="Unassembled WGS sequence"/>
</dbReference>
<evidence type="ECO:0000313" key="4">
    <source>
        <dbReference type="EMBL" id="RAK45043.1"/>
    </source>
</evidence>
<dbReference type="SUPFAM" id="SSF55729">
    <property type="entry name" value="Acyl-CoA N-acyltransferases (Nat)"/>
    <property type="match status" value="1"/>
</dbReference>
<name>A0A327ZRU2_9STAP</name>
<reference evidence="4 5" key="1">
    <citation type="journal article" date="2018" name="Front. Microbiol.">
        <title>Description and Comparative Genomics of Macrococcus caseolyticus subsp. hominis subsp. nov., Macrococcus goetzii sp. nov., Macrococcus epidermidis sp. nov., and Macrococcus bohemicus sp. nov., Novel Macrococci From Human Clinical Material With Virulence Potential and Suspected Uptake of Foreign DNA by Natural Transformation.</title>
        <authorList>
            <person name="Maslanova I."/>
            <person name="Wertheimer Z."/>
            <person name="Sedlacek I."/>
            <person name="Svec P."/>
            <person name="Indrakova A."/>
            <person name="Kovarovic V."/>
            <person name="Schumann P."/>
            <person name="Sproer C."/>
            <person name="Kralova S."/>
            <person name="Sedo O."/>
            <person name="Kristofova L."/>
            <person name="Vrbovska V."/>
            <person name="Fuzik T."/>
            <person name="Petras P."/>
            <person name="Zdrahal Z."/>
            <person name="Ruzickova V."/>
            <person name="Doskar J."/>
            <person name="Pantucek R."/>
        </authorList>
    </citation>
    <scope>NUCLEOTIDE SEQUENCE [LARGE SCALE GENOMIC DNA]</scope>
    <source>
        <strain evidence="4 5">01/688</strain>
    </source>
</reference>
<dbReference type="CDD" id="cd04301">
    <property type="entry name" value="NAT_SF"/>
    <property type="match status" value="1"/>
</dbReference>
<evidence type="ECO:0000256" key="1">
    <source>
        <dbReference type="ARBA" id="ARBA00022679"/>
    </source>
</evidence>
<protein>
    <submittedName>
        <fullName evidence="4">GNAT family N-acetyltransferase</fullName>
    </submittedName>
</protein>
<comment type="caution">
    <text evidence="4">The sequence shown here is derived from an EMBL/GenBank/DDBJ whole genome shotgun (WGS) entry which is preliminary data.</text>
</comment>
<dbReference type="InterPro" id="IPR050680">
    <property type="entry name" value="YpeA/RimI_acetyltransf"/>
</dbReference>
<dbReference type="Gene3D" id="3.40.630.30">
    <property type="match status" value="1"/>
</dbReference>
<dbReference type="EMBL" id="PZJH01000002">
    <property type="protein sequence ID" value="RAK45043.1"/>
    <property type="molecule type" value="Genomic_DNA"/>
</dbReference>
<dbReference type="Pfam" id="PF00583">
    <property type="entry name" value="Acetyltransf_1"/>
    <property type="match status" value="1"/>
</dbReference>
<gene>
    <name evidence="4" type="ORF">BHU61_06945</name>
</gene>
<keyword evidence="2" id="KW-0012">Acyltransferase</keyword>